<sequence length="78" mass="9093">MIKKLCSDIDKIYRNAVRFLSNKGSTPKHRPCMFVVFSHGYKVYFECLTLVTNRVYVRTRKAVMDVPYSPYGLKVAIQ</sequence>
<dbReference type="VEuPathDB" id="FungiDB:BCV72DRAFT_228453"/>
<evidence type="ECO:0000313" key="1">
    <source>
        <dbReference type="EMBL" id="ORE06349.1"/>
    </source>
</evidence>
<reference evidence="1" key="1">
    <citation type="journal article" date="2016" name="Proc. Natl. Acad. Sci. U.S.A.">
        <title>Lipid metabolic changes in an early divergent fungus govern the establishment of a mutualistic symbiosis with endobacteria.</title>
        <authorList>
            <person name="Lastovetsky O.A."/>
            <person name="Gaspar M.L."/>
            <person name="Mondo S.J."/>
            <person name="LaButti K.M."/>
            <person name="Sandor L."/>
            <person name="Grigoriev I.V."/>
            <person name="Henry S.A."/>
            <person name="Pawlowska T.E."/>
        </authorList>
    </citation>
    <scope>NUCLEOTIDE SEQUENCE [LARGE SCALE GENOMIC DNA]</scope>
    <source>
        <strain evidence="1">ATCC 52814</strain>
    </source>
</reference>
<organism evidence="1">
    <name type="scientific">Rhizopus microsporus var. microsporus</name>
    <dbReference type="NCBI Taxonomy" id="86635"/>
    <lineage>
        <taxon>Eukaryota</taxon>
        <taxon>Fungi</taxon>
        <taxon>Fungi incertae sedis</taxon>
        <taxon>Mucoromycota</taxon>
        <taxon>Mucoromycotina</taxon>
        <taxon>Mucoromycetes</taxon>
        <taxon>Mucorales</taxon>
        <taxon>Mucorineae</taxon>
        <taxon>Rhizopodaceae</taxon>
        <taxon>Rhizopus</taxon>
    </lineage>
</organism>
<name>A0A1X0R2U7_RHIZD</name>
<proteinExistence type="predicted"/>
<accession>A0A1X0R2U7</accession>
<dbReference type="AlphaFoldDB" id="A0A1X0R2U7"/>
<protein>
    <submittedName>
        <fullName evidence="1">Uncharacterized protein</fullName>
    </submittedName>
</protein>
<gene>
    <name evidence="1" type="ORF">BCV72DRAFT_228453</name>
</gene>
<dbReference type="EMBL" id="KV921925">
    <property type="protein sequence ID" value="ORE06349.1"/>
    <property type="molecule type" value="Genomic_DNA"/>
</dbReference>
<dbReference type="Proteomes" id="UP000242414">
    <property type="component" value="Unassembled WGS sequence"/>
</dbReference>